<comment type="caution">
    <text evidence="5">The sequence shown here is derived from an EMBL/GenBank/DDBJ whole genome shotgun (WGS) entry which is preliminary data.</text>
</comment>
<evidence type="ECO:0000256" key="1">
    <source>
        <dbReference type="ARBA" id="ARBA00023125"/>
    </source>
</evidence>
<evidence type="ECO:0000313" key="5">
    <source>
        <dbReference type="EMBL" id="MCJ7857122.1"/>
    </source>
</evidence>
<evidence type="ECO:0000259" key="4">
    <source>
        <dbReference type="Pfam" id="PF23359"/>
    </source>
</evidence>
<dbReference type="InterPro" id="IPR024412">
    <property type="entry name" value="Lsr2_dim_dom"/>
</dbReference>
<reference evidence="5" key="1">
    <citation type="submission" date="2022-04" db="EMBL/GenBank/DDBJ databases">
        <title>Corynebacterium kalidii LD5P10.</title>
        <authorList>
            <person name="Sun J.Q."/>
        </authorList>
    </citation>
    <scope>NUCLEOTIDE SEQUENCE</scope>
    <source>
        <strain evidence="5">LD5P10</strain>
    </source>
</reference>
<dbReference type="InterPro" id="IPR036625">
    <property type="entry name" value="E3-bd_dom_sf"/>
</dbReference>
<dbReference type="InterPro" id="IPR042261">
    <property type="entry name" value="Lsr2-like_dimerization"/>
</dbReference>
<dbReference type="EMBL" id="JALIEA010000004">
    <property type="protein sequence ID" value="MCJ7857122.1"/>
    <property type="molecule type" value="Genomic_DNA"/>
</dbReference>
<name>A0A9X1WGF5_9CORY</name>
<dbReference type="Gene3D" id="3.30.60.230">
    <property type="entry name" value="Lsr2, dimerization domain"/>
    <property type="match status" value="1"/>
</dbReference>
<dbReference type="RefSeq" id="WP_244802875.1">
    <property type="nucleotide sequence ID" value="NZ_JALIEA010000004.1"/>
</dbReference>
<dbReference type="GO" id="GO:0003677">
    <property type="term" value="F:DNA binding"/>
    <property type="evidence" value="ECO:0007669"/>
    <property type="project" value="UniProtKB-KW"/>
</dbReference>
<feature type="domain" description="Lsr2 dimerization" evidence="3">
    <location>
        <begin position="1"/>
        <end position="61"/>
    </location>
</feature>
<dbReference type="GO" id="GO:0016746">
    <property type="term" value="F:acyltransferase activity"/>
    <property type="evidence" value="ECO:0007669"/>
    <property type="project" value="InterPro"/>
</dbReference>
<organism evidence="5 6">
    <name type="scientific">Corynebacterium kalidii</name>
    <dbReference type="NCBI Taxonomy" id="2931982"/>
    <lineage>
        <taxon>Bacteria</taxon>
        <taxon>Bacillati</taxon>
        <taxon>Actinomycetota</taxon>
        <taxon>Actinomycetes</taxon>
        <taxon>Mycobacteriales</taxon>
        <taxon>Corynebacteriaceae</taxon>
        <taxon>Corynebacterium</taxon>
    </lineage>
</organism>
<protein>
    <submittedName>
        <fullName evidence="5">Lsr2 family protein</fullName>
    </submittedName>
</protein>
<evidence type="ECO:0000256" key="2">
    <source>
        <dbReference type="SAM" id="MobiDB-lite"/>
    </source>
</evidence>
<feature type="region of interest" description="Disordered" evidence="2">
    <location>
        <begin position="62"/>
        <end position="86"/>
    </location>
</feature>
<keyword evidence="6" id="KW-1185">Reference proteome</keyword>
<keyword evidence="1" id="KW-0238">DNA-binding</keyword>
<sequence length="118" mass="13144">MARKEVTQFFDDLDNTALTADEVNVVEFSYKGSTYVLDLSEENAQKFAETIEPYIAAGTKVTRARGRGRPAANTGKSDSGRNRRIREWARDNNLTVSSRGQIAREVIDAYEAANPADR</sequence>
<dbReference type="AlphaFoldDB" id="A0A9X1WGF5"/>
<dbReference type="Proteomes" id="UP001139207">
    <property type="component" value="Unassembled WGS sequence"/>
</dbReference>
<accession>A0A9X1WGF5</accession>
<feature type="domain" description="Lsr2 DNA-binding" evidence="4">
    <location>
        <begin position="78"/>
        <end position="113"/>
    </location>
</feature>
<dbReference type="Gene3D" id="4.10.320.10">
    <property type="entry name" value="E3-binding domain"/>
    <property type="match status" value="1"/>
</dbReference>
<gene>
    <name evidence="5" type="ORF">MUN33_00090</name>
</gene>
<evidence type="ECO:0000259" key="3">
    <source>
        <dbReference type="Pfam" id="PF11774"/>
    </source>
</evidence>
<dbReference type="Pfam" id="PF11774">
    <property type="entry name" value="Lsr2"/>
    <property type="match status" value="1"/>
</dbReference>
<dbReference type="InterPro" id="IPR055370">
    <property type="entry name" value="Lsr2_DNA-bd"/>
</dbReference>
<dbReference type="Pfam" id="PF23359">
    <property type="entry name" value="Lsr2_DNA-bd"/>
    <property type="match status" value="1"/>
</dbReference>
<proteinExistence type="predicted"/>
<evidence type="ECO:0000313" key="6">
    <source>
        <dbReference type="Proteomes" id="UP001139207"/>
    </source>
</evidence>